<name>A0A323URI8_9RHOO</name>
<reference evidence="3 4" key="1">
    <citation type="submission" date="2018-06" db="EMBL/GenBank/DDBJ databases">
        <title>Azoarcus communis strain SWub3 genome.</title>
        <authorList>
            <person name="Zorraquino Salvo V."/>
            <person name="Toubiana D."/>
            <person name="Blumwald E."/>
        </authorList>
    </citation>
    <scope>NUCLEOTIDE SEQUENCE [LARGE SCALE GENOMIC DNA]</scope>
    <source>
        <strain evidence="3 4">SWub3</strain>
    </source>
</reference>
<dbReference type="InterPro" id="IPR017735">
    <property type="entry name" value="T6SS_FHA"/>
</dbReference>
<dbReference type="Pfam" id="PF00498">
    <property type="entry name" value="FHA"/>
    <property type="match status" value="1"/>
</dbReference>
<gene>
    <name evidence="3" type="primary">tagH</name>
    <name evidence="3" type="ORF">DNK49_18855</name>
</gene>
<dbReference type="AlphaFoldDB" id="A0A323URI8"/>
<evidence type="ECO:0000313" key="4">
    <source>
        <dbReference type="Proteomes" id="UP000248259"/>
    </source>
</evidence>
<sequence length="636" mass="67872">MLQIVAIKYNETMPVLPIAICLPAEGGTIGRDDDNTLVLPDPMRVMSRRHLQVTPDADGGYRLSNVSTSNPALLNALSLLPGEECALSDGDQIRIGCYLIEVRLCRAEAQPPGVRTIDYCDGATDPVQTVVGFTGASDEICVQASGVQATGVSCGRDVLHDFAEAAESLATHAMQDMDEILTSSGTCRALEDNTLYAMSLQGIELADLAVESGHLLHGLNSAGAAQSEAELLRDALTAQGNTLLEQVSLDPLEIFGDVADEALDLVGGVLGDGVVRESSHAINHRAELHTPFVLPVLDSTQEPAQDDTVGMQAEASRASAGVPLAVDMVCVSEAGGENSGCTVSVGKRMPGTDPLIPEDFGLEELFEPLQARAAPESTPLQPSPQDALAAEVEHRTCMEEAPPAGGTPETLASSPSVREQRTPAPLVSETAPAEEQACLFAALLEGLELENLANRQGLDPAFMRTLGALLKVSVDGTVQLIAARATVKREVRANVTLIAPDRNNPLKFSPSGEVALMYLLGSRYPGFMDPEEAVREAFEDLYNHQLGVVSGMRSALSHVLERFDPVTISRNANASGMIETLLSLGRKARLWDAYGRYFESTREQAEDRFQEFFGTAFVDAYEESSQSGVQQNTETP</sequence>
<dbReference type="CDD" id="cd00060">
    <property type="entry name" value="FHA"/>
    <property type="match status" value="1"/>
</dbReference>
<comment type="caution">
    <text evidence="3">The sequence shown here is derived from an EMBL/GenBank/DDBJ whole genome shotgun (WGS) entry which is preliminary data.</text>
</comment>
<protein>
    <submittedName>
        <fullName evidence="3">Type VI secretion system-associated FHA domain protein TagH</fullName>
    </submittedName>
</protein>
<feature type="region of interest" description="Disordered" evidence="1">
    <location>
        <begin position="399"/>
        <end position="430"/>
    </location>
</feature>
<dbReference type="EMBL" id="QKOE01000018">
    <property type="protein sequence ID" value="PZA15059.1"/>
    <property type="molecule type" value="Genomic_DNA"/>
</dbReference>
<dbReference type="SUPFAM" id="SSF49879">
    <property type="entry name" value="SMAD/FHA domain"/>
    <property type="match status" value="1"/>
</dbReference>
<evidence type="ECO:0000256" key="1">
    <source>
        <dbReference type="SAM" id="MobiDB-lite"/>
    </source>
</evidence>
<dbReference type="NCBIfam" id="TIGR03354">
    <property type="entry name" value="VI_FHA"/>
    <property type="match status" value="1"/>
</dbReference>
<dbReference type="InterPro" id="IPR046883">
    <property type="entry name" value="T6SS_FHA_C"/>
</dbReference>
<dbReference type="RefSeq" id="WP_110528266.1">
    <property type="nucleotide sequence ID" value="NZ_QKOE01000018.1"/>
</dbReference>
<organism evidence="3 4">
    <name type="scientific">Parazoarcus communis SWub3 = DSM 12120</name>
    <dbReference type="NCBI Taxonomy" id="1121029"/>
    <lineage>
        <taxon>Bacteria</taxon>
        <taxon>Pseudomonadati</taxon>
        <taxon>Pseudomonadota</taxon>
        <taxon>Betaproteobacteria</taxon>
        <taxon>Rhodocyclales</taxon>
        <taxon>Zoogloeaceae</taxon>
        <taxon>Parazoarcus</taxon>
    </lineage>
</organism>
<dbReference type="Proteomes" id="UP000248259">
    <property type="component" value="Unassembled WGS sequence"/>
</dbReference>
<dbReference type="PROSITE" id="PS50006">
    <property type="entry name" value="FHA_DOMAIN"/>
    <property type="match status" value="1"/>
</dbReference>
<evidence type="ECO:0000313" key="3">
    <source>
        <dbReference type="EMBL" id="PZA15059.1"/>
    </source>
</evidence>
<keyword evidence="4" id="KW-1185">Reference proteome</keyword>
<dbReference type="OrthoDB" id="273564at2"/>
<dbReference type="Pfam" id="PF20232">
    <property type="entry name" value="T6SS_FHA_C"/>
    <property type="match status" value="1"/>
</dbReference>
<dbReference type="InterPro" id="IPR008984">
    <property type="entry name" value="SMAD_FHA_dom_sf"/>
</dbReference>
<feature type="domain" description="FHA" evidence="2">
    <location>
        <begin position="27"/>
        <end position="79"/>
    </location>
</feature>
<dbReference type="Gene3D" id="2.60.200.20">
    <property type="match status" value="1"/>
</dbReference>
<proteinExistence type="predicted"/>
<evidence type="ECO:0000259" key="2">
    <source>
        <dbReference type="PROSITE" id="PS50006"/>
    </source>
</evidence>
<dbReference type="InterPro" id="IPR000253">
    <property type="entry name" value="FHA_dom"/>
</dbReference>
<accession>A0A323URI8</accession>